<dbReference type="KEGG" id="cqn:G7Y29_02395"/>
<organism evidence="2 3">
    <name type="scientific">Corynebacterium qintianiae</name>
    <dbReference type="NCBI Taxonomy" id="2709392"/>
    <lineage>
        <taxon>Bacteria</taxon>
        <taxon>Bacillati</taxon>
        <taxon>Actinomycetota</taxon>
        <taxon>Actinomycetes</taxon>
        <taxon>Mycobacteriales</taxon>
        <taxon>Corynebacteriaceae</taxon>
        <taxon>Corynebacterium</taxon>
    </lineage>
</organism>
<name>A0A7T0KMW3_9CORY</name>
<accession>A0A7T0KMW3</accession>
<sequence>MTEENPQSRYVPKTSKPPTAGQIAAAKLIVKRDREGKGKVKITPKIEYLANYS</sequence>
<keyword evidence="2" id="KW-0347">Helicase</keyword>
<dbReference type="AlphaFoldDB" id="A0A7T0KMW3"/>
<dbReference type="EMBL" id="CP064955">
    <property type="protein sequence ID" value="QPK83678.1"/>
    <property type="molecule type" value="Genomic_DNA"/>
</dbReference>
<evidence type="ECO:0000256" key="1">
    <source>
        <dbReference type="SAM" id="MobiDB-lite"/>
    </source>
</evidence>
<protein>
    <submittedName>
        <fullName evidence="2">RNA helicase</fullName>
    </submittedName>
</protein>
<proteinExistence type="predicted"/>
<keyword evidence="2" id="KW-0067">ATP-binding</keyword>
<reference evidence="2 3" key="1">
    <citation type="submission" date="2020-11" db="EMBL/GenBank/DDBJ databases">
        <title>Corynebacterium sp. MC1420.</title>
        <authorList>
            <person name="Zhou J."/>
        </authorList>
    </citation>
    <scope>NUCLEOTIDE SEQUENCE [LARGE SCALE GENOMIC DNA]</scope>
    <source>
        <strain evidence="2 3">MC1420</strain>
    </source>
</reference>
<keyword evidence="2" id="KW-0378">Hydrolase</keyword>
<dbReference type="Proteomes" id="UP000594586">
    <property type="component" value="Chromosome"/>
</dbReference>
<feature type="region of interest" description="Disordered" evidence="1">
    <location>
        <begin position="1"/>
        <end position="22"/>
    </location>
</feature>
<keyword evidence="2" id="KW-0547">Nucleotide-binding</keyword>
<keyword evidence="3" id="KW-1185">Reference proteome</keyword>
<dbReference type="GO" id="GO:0004386">
    <property type="term" value="F:helicase activity"/>
    <property type="evidence" value="ECO:0007669"/>
    <property type="project" value="UniProtKB-KW"/>
</dbReference>
<dbReference type="RefSeq" id="WP_165004913.1">
    <property type="nucleotide sequence ID" value="NZ_CP064955.1"/>
</dbReference>
<gene>
    <name evidence="2" type="ORF">G7Y29_02395</name>
</gene>
<evidence type="ECO:0000313" key="2">
    <source>
        <dbReference type="EMBL" id="QPK83678.1"/>
    </source>
</evidence>
<evidence type="ECO:0000313" key="3">
    <source>
        <dbReference type="Proteomes" id="UP000594586"/>
    </source>
</evidence>